<gene>
    <name evidence="7" type="ORF">UO65_4755</name>
</gene>
<keyword evidence="1" id="KW-0805">Transcription regulation</keyword>
<dbReference type="SUPFAM" id="SSF46689">
    <property type="entry name" value="Homeodomain-like"/>
    <property type="match status" value="1"/>
</dbReference>
<protein>
    <submittedName>
        <fullName evidence="7">Transcriptional regulator, TetR family</fullName>
    </submittedName>
</protein>
<evidence type="ECO:0000256" key="3">
    <source>
        <dbReference type="ARBA" id="ARBA00023163"/>
    </source>
</evidence>
<dbReference type="eggNOG" id="COG1309">
    <property type="taxonomic scope" value="Bacteria"/>
</dbReference>
<dbReference type="GO" id="GO:0000976">
    <property type="term" value="F:transcription cis-regulatory region binding"/>
    <property type="evidence" value="ECO:0007669"/>
    <property type="project" value="TreeGrafter"/>
</dbReference>
<evidence type="ECO:0000256" key="1">
    <source>
        <dbReference type="ARBA" id="ARBA00023015"/>
    </source>
</evidence>
<dbReference type="PROSITE" id="PS50977">
    <property type="entry name" value="HTH_TETR_2"/>
    <property type="match status" value="1"/>
</dbReference>
<accession>W7IGF5</accession>
<dbReference type="RefSeq" id="WP_035286304.1">
    <property type="nucleotide sequence ID" value="NZ_AYXG01000182.1"/>
</dbReference>
<dbReference type="Proteomes" id="UP000019277">
    <property type="component" value="Unassembled WGS sequence"/>
</dbReference>
<evidence type="ECO:0000256" key="5">
    <source>
        <dbReference type="SAM" id="MobiDB-lite"/>
    </source>
</evidence>
<proteinExistence type="predicted"/>
<dbReference type="InterPro" id="IPR050109">
    <property type="entry name" value="HTH-type_TetR-like_transc_reg"/>
</dbReference>
<evidence type="ECO:0000256" key="2">
    <source>
        <dbReference type="ARBA" id="ARBA00023125"/>
    </source>
</evidence>
<keyword evidence="3" id="KW-0804">Transcription</keyword>
<accession>A0A8E2X0P7</accession>
<dbReference type="PANTHER" id="PTHR30055:SF234">
    <property type="entry name" value="HTH-TYPE TRANSCRIPTIONAL REGULATOR BETI"/>
    <property type="match status" value="1"/>
</dbReference>
<dbReference type="PANTHER" id="PTHR30055">
    <property type="entry name" value="HTH-TYPE TRANSCRIPTIONAL REGULATOR RUTR"/>
    <property type="match status" value="1"/>
</dbReference>
<dbReference type="EMBL" id="AYXG01000182">
    <property type="protein sequence ID" value="EWC59975.1"/>
    <property type="molecule type" value="Genomic_DNA"/>
</dbReference>
<feature type="DNA-binding region" description="H-T-H motif" evidence="4">
    <location>
        <begin position="50"/>
        <end position="69"/>
    </location>
</feature>
<dbReference type="InterPro" id="IPR009057">
    <property type="entry name" value="Homeodomain-like_sf"/>
</dbReference>
<keyword evidence="2 4" id="KW-0238">DNA-binding</keyword>
<sequence>MESRRAGRSERQLPRGRHGLSREDIAASQRGRLVAAILDVVAVKGYPATTVNDVVVRAEVSRRTFYEHFDGKEACFLAAFDAAVLDVGVSLRSALDPVARDDWQGRIRLSWRAFLAALAEHPAAAWSLYIETLCAGPALVERTTAVNRGFADIFRALHRRARAADPGVREVAPEVFDLYVGGTAERIRDCLHTAGAAALPRLEDVFTDTLMVFFEPRPTP</sequence>
<dbReference type="Gene3D" id="1.10.357.10">
    <property type="entry name" value="Tetracycline Repressor, domain 2"/>
    <property type="match status" value="1"/>
</dbReference>
<dbReference type="AlphaFoldDB" id="W7IGF5"/>
<reference evidence="7 8" key="1">
    <citation type="journal article" date="2014" name="Genome Announc.">
        <title>Draft Genome Sequence of the Antitrypanosomally Active Sponge-Associated Bacterium Actinokineospora sp. Strain EG49.</title>
        <authorList>
            <person name="Harjes J."/>
            <person name="Ryu T."/>
            <person name="Abdelmohsen U.R."/>
            <person name="Moitinho-Silva L."/>
            <person name="Horn H."/>
            <person name="Ravasi T."/>
            <person name="Hentschel U."/>
        </authorList>
    </citation>
    <scope>NUCLEOTIDE SEQUENCE [LARGE SCALE GENOMIC DNA]</scope>
    <source>
        <strain evidence="7 8">EG49</strain>
    </source>
</reference>
<evidence type="ECO:0000313" key="8">
    <source>
        <dbReference type="Proteomes" id="UP000019277"/>
    </source>
</evidence>
<feature type="compositionally biased region" description="Basic and acidic residues" evidence="5">
    <location>
        <begin position="1"/>
        <end position="13"/>
    </location>
</feature>
<evidence type="ECO:0000256" key="4">
    <source>
        <dbReference type="PROSITE-ProRule" id="PRU00335"/>
    </source>
</evidence>
<dbReference type="Pfam" id="PF00440">
    <property type="entry name" value="TetR_N"/>
    <property type="match status" value="1"/>
</dbReference>
<dbReference type="STRING" id="909613.UO65_4755"/>
<feature type="domain" description="HTH tetR-type" evidence="6">
    <location>
        <begin position="27"/>
        <end position="87"/>
    </location>
</feature>
<keyword evidence="8" id="KW-1185">Reference proteome</keyword>
<evidence type="ECO:0000259" key="6">
    <source>
        <dbReference type="PROSITE" id="PS50977"/>
    </source>
</evidence>
<feature type="region of interest" description="Disordered" evidence="5">
    <location>
        <begin position="1"/>
        <end position="21"/>
    </location>
</feature>
<dbReference type="InterPro" id="IPR001647">
    <property type="entry name" value="HTH_TetR"/>
</dbReference>
<organism evidence="7 8">
    <name type="scientific">Actinokineospora spheciospongiae</name>
    <dbReference type="NCBI Taxonomy" id="909613"/>
    <lineage>
        <taxon>Bacteria</taxon>
        <taxon>Bacillati</taxon>
        <taxon>Actinomycetota</taxon>
        <taxon>Actinomycetes</taxon>
        <taxon>Pseudonocardiales</taxon>
        <taxon>Pseudonocardiaceae</taxon>
        <taxon>Actinokineospora</taxon>
    </lineage>
</organism>
<name>W7IGF5_9PSEU</name>
<dbReference type="OrthoDB" id="5242485at2"/>
<comment type="caution">
    <text evidence="7">The sequence shown here is derived from an EMBL/GenBank/DDBJ whole genome shotgun (WGS) entry which is preliminary data.</text>
</comment>
<dbReference type="GO" id="GO:0003700">
    <property type="term" value="F:DNA-binding transcription factor activity"/>
    <property type="evidence" value="ECO:0007669"/>
    <property type="project" value="TreeGrafter"/>
</dbReference>
<evidence type="ECO:0000313" key="7">
    <source>
        <dbReference type="EMBL" id="EWC59975.1"/>
    </source>
</evidence>